<comment type="similarity">
    <text evidence="1">Belongs to the glycosyltransferase 2 family.</text>
</comment>
<dbReference type="Proteomes" id="UP000243105">
    <property type="component" value="Unassembled WGS sequence"/>
</dbReference>
<organism evidence="4 5">
    <name type="scientific">Kryptobacter tengchongensis</name>
    <dbReference type="NCBI Taxonomy" id="1643429"/>
    <lineage>
        <taxon>Bacteria</taxon>
        <taxon>Pseudomonadati</taxon>
        <taxon>Candidatus Kryptoniota</taxon>
        <taxon>Candidatus Kryptobacter</taxon>
    </lineage>
</organism>
<sequence>MLIKRKVIEIIGGFDERFSPGNFEDDDFCLRTVLAGFKIAIAKDVFIHHFGSKSFNANGREKYIHILKQNEKIFVEKWGAPPTEIFLGKKKPKHNEIFIPLTTNEKNQNAETFTLYDR</sequence>
<dbReference type="SUPFAM" id="SSF53448">
    <property type="entry name" value="Nucleotide-diphospho-sugar transferases"/>
    <property type="match status" value="1"/>
</dbReference>
<evidence type="ECO:0000313" key="5">
    <source>
        <dbReference type="Proteomes" id="UP000243105"/>
    </source>
</evidence>
<evidence type="ECO:0000256" key="2">
    <source>
        <dbReference type="ARBA" id="ARBA00022676"/>
    </source>
</evidence>
<dbReference type="Gene3D" id="3.90.550.10">
    <property type="entry name" value="Spore Coat Polysaccharide Biosynthesis Protein SpsA, Chain A"/>
    <property type="match status" value="1"/>
</dbReference>
<gene>
    <name evidence="4" type="ORF">JGI25_00289</name>
</gene>
<dbReference type="EMBL" id="CZVV01000010">
    <property type="protein sequence ID" value="CUS97599.1"/>
    <property type="molecule type" value="Genomic_DNA"/>
</dbReference>
<dbReference type="RefSeq" id="WP_072263569.1">
    <property type="nucleotide sequence ID" value="NZ_CZVV01000010.1"/>
</dbReference>
<dbReference type="PANTHER" id="PTHR43179:SF12">
    <property type="entry name" value="GALACTOFURANOSYLTRANSFERASE GLFT2"/>
    <property type="match status" value="1"/>
</dbReference>
<protein>
    <submittedName>
        <fullName evidence="4">N-terminal domain of galactosyltransferase</fullName>
    </submittedName>
</protein>
<evidence type="ECO:0000313" key="4">
    <source>
        <dbReference type="EMBL" id="CUS97599.1"/>
    </source>
</evidence>
<keyword evidence="2 4" id="KW-0328">Glycosyltransferase</keyword>
<dbReference type="PANTHER" id="PTHR43179">
    <property type="entry name" value="RHAMNOSYLTRANSFERASE WBBL"/>
    <property type="match status" value="1"/>
</dbReference>
<comment type="caution">
    <text evidence="4">The sequence shown here is derived from an EMBL/GenBank/DDBJ whole genome shotgun (WGS) entry which is preliminary data.</text>
</comment>
<dbReference type="AlphaFoldDB" id="A0A916LII5"/>
<evidence type="ECO:0000256" key="1">
    <source>
        <dbReference type="ARBA" id="ARBA00006739"/>
    </source>
</evidence>
<keyword evidence="3" id="KW-0808">Transferase</keyword>
<evidence type="ECO:0000256" key="3">
    <source>
        <dbReference type="ARBA" id="ARBA00022679"/>
    </source>
</evidence>
<reference evidence="4 5" key="1">
    <citation type="submission" date="2015-11" db="EMBL/GenBank/DDBJ databases">
        <authorList>
            <person name="Varghese N."/>
        </authorList>
    </citation>
    <scope>NUCLEOTIDE SEQUENCE [LARGE SCALE GENOMIC DNA]</scope>
    <source>
        <strain evidence="4 5">JGI-25</strain>
    </source>
</reference>
<accession>A0A916LII5</accession>
<proteinExistence type="inferred from homology"/>
<dbReference type="GO" id="GO:0016757">
    <property type="term" value="F:glycosyltransferase activity"/>
    <property type="evidence" value="ECO:0007669"/>
    <property type="project" value="UniProtKB-KW"/>
</dbReference>
<dbReference type="InterPro" id="IPR029044">
    <property type="entry name" value="Nucleotide-diphossugar_trans"/>
</dbReference>
<name>A0A916LII5_KRYT1</name>